<dbReference type="AlphaFoldDB" id="A0A0A9BRN2"/>
<name>A0A0A9BRN2_ARUDO</name>
<dbReference type="EMBL" id="GBRH01234095">
    <property type="protein sequence ID" value="JAD63800.1"/>
    <property type="molecule type" value="Transcribed_RNA"/>
</dbReference>
<protein>
    <submittedName>
        <fullName evidence="2">Uncharacterized protein</fullName>
    </submittedName>
</protein>
<feature type="compositionally biased region" description="Basic residues" evidence="1">
    <location>
        <begin position="10"/>
        <end position="22"/>
    </location>
</feature>
<sequence>MPAVPDAGLPRRRHHRHLLAKA</sequence>
<proteinExistence type="predicted"/>
<reference evidence="2" key="1">
    <citation type="submission" date="2014-09" db="EMBL/GenBank/DDBJ databases">
        <authorList>
            <person name="Magalhaes I.L.F."/>
            <person name="Oliveira U."/>
            <person name="Santos F.R."/>
            <person name="Vidigal T.H.D.A."/>
            <person name="Brescovit A.D."/>
            <person name="Santos A.J."/>
        </authorList>
    </citation>
    <scope>NUCLEOTIDE SEQUENCE</scope>
    <source>
        <tissue evidence="2">Shoot tissue taken approximately 20 cm above the soil surface</tissue>
    </source>
</reference>
<feature type="region of interest" description="Disordered" evidence="1">
    <location>
        <begin position="1"/>
        <end position="22"/>
    </location>
</feature>
<reference evidence="2" key="2">
    <citation type="journal article" date="2015" name="Data Brief">
        <title>Shoot transcriptome of the giant reed, Arundo donax.</title>
        <authorList>
            <person name="Barrero R.A."/>
            <person name="Guerrero F.D."/>
            <person name="Moolhuijzen P."/>
            <person name="Goolsby J.A."/>
            <person name="Tidwell J."/>
            <person name="Bellgard S.E."/>
            <person name="Bellgard M.I."/>
        </authorList>
    </citation>
    <scope>NUCLEOTIDE SEQUENCE</scope>
    <source>
        <tissue evidence="2">Shoot tissue taken approximately 20 cm above the soil surface</tissue>
    </source>
</reference>
<evidence type="ECO:0000256" key="1">
    <source>
        <dbReference type="SAM" id="MobiDB-lite"/>
    </source>
</evidence>
<evidence type="ECO:0000313" key="2">
    <source>
        <dbReference type="EMBL" id="JAD63800.1"/>
    </source>
</evidence>
<accession>A0A0A9BRN2</accession>
<organism evidence="2">
    <name type="scientific">Arundo donax</name>
    <name type="common">Giant reed</name>
    <name type="synonym">Donax arundinaceus</name>
    <dbReference type="NCBI Taxonomy" id="35708"/>
    <lineage>
        <taxon>Eukaryota</taxon>
        <taxon>Viridiplantae</taxon>
        <taxon>Streptophyta</taxon>
        <taxon>Embryophyta</taxon>
        <taxon>Tracheophyta</taxon>
        <taxon>Spermatophyta</taxon>
        <taxon>Magnoliopsida</taxon>
        <taxon>Liliopsida</taxon>
        <taxon>Poales</taxon>
        <taxon>Poaceae</taxon>
        <taxon>PACMAD clade</taxon>
        <taxon>Arundinoideae</taxon>
        <taxon>Arundineae</taxon>
        <taxon>Arundo</taxon>
    </lineage>
</organism>